<organism evidence="1 2">
    <name type="scientific">Mycena rosella</name>
    <name type="common">Pink bonnet</name>
    <name type="synonym">Agaricus rosellus</name>
    <dbReference type="NCBI Taxonomy" id="1033263"/>
    <lineage>
        <taxon>Eukaryota</taxon>
        <taxon>Fungi</taxon>
        <taxon>Dikarya</taxon>
        <taxon>Basidiomycota</taxon>
        <taxon>Agaricomycotina</taxon>
        <taxon>Agaricomycetes</taxon>
        <taxon>Agaricomycetidae</taxon>
        <taxon>Agaricales</taxon>
        <taxon>Marasmiineae</taxon>
        <taxon>Mycenaceae</taxon>
        <taxon>Mycena</taxon>
    </lineage>
</organism>
<sequence length="79" mass="8963">MLKALASASFRTPLKLKLHVEPRVPTVAEFRALVELRFPSPLIDFMREKGVHRLADAAALGAEEPAVLVWPIVRYKDRR</sequence>
<dbReference type="Proteomes" id="UP001221757">
    <property type="component" value="Unassembled WGS sequence"/>
</dbReference>
<evidence type="ECO:0000313" key="2">
    <source>
        <dbReference type="Proteomes" id="UP001221757"/>
    </source>
</evidence>
<dbReference type="EMBL" id="JARKIE010000859">
    <property type="protein sequence ID" value="KAJ7614749.1"/>
    <property type="molecule type" value="Genomic_DNA"/>
</dbReference>
<name>A0AAD7BA27_MYCRO</name>
<accession>A0AAD7BA27</accession>
<dbReference type="AlphaFoldDB" id="A0AAD7BA27"/>
<gene>
    <name evidence="1" type="ORF">B0H17DRAFT_1341193</name>
</gene>
<comment type="caution">
    <text evidence="1">The sequence shown here is derived from an EMBL/GenBank/DDBJ whole genome shotgun (WGS) entry which is preliminary data.</text>
</comment>
<reference evidence="1" key="1">
    <citation type="submission" date="2023-03" db="EMBL/GenBank/DDBJ databases">
        <title>Massive genome expansion in bonnet fungi (Mycena s.s.) driven by repeated elements and novel gene families across ecological guilds.</title>
        <authorList>
            <consortium name="Lawrence Berkeley National Laboratory"/>
            <person name="Harder C.B."/>
            <person name="Miyauchi S."/>
            <person name="Viragh M."/>
            <person name="Kuo A."/>
            <person name="Thoen E."/>
            <person name="Andreopoulos B."/>
            <person name="Lu D."/>
            <person name="Skrede I."/>
            <person name="Drula E."/>
            <person name="Henrissat B."/>
            <person name="Morin E."/>
            <person name="Kohler A."/>
            <person name="Barry K."/>
            <person name="LaButti K."/>
            <person name="Morin E."/>
            <person name="Salamov A."/>
            <person name="Lipzen A."/>
            <person name="Mereny Z."/>
            <person name="Hegedus B."/>
            <person name="Baldrian P."/>
            <person name="Stursova M."/>
            <person name="Weitz H."/>
            <person name="Taylor A."/>
            <person name="Grigoriev I.V."/>
            <person name="Nagy L.G."/>
            <person name="Martin F."/>
            <person name="Kauserud H."/>
        </authorList>
    </citation>
    <scope>NUCLEOTIDE SEQUENCE</scope>
    <source>
        <strain evidence="1">CBHHK067</strain>
    </source>
</reference>
<keyword evidence="2" id="KW-1185">Reference proteome</keyword>
<evidence type="ECO:0000313" key="1">
    <source>
        <dbReference type="EMBL" id="KAJ7614749.1"/>
    </source>
</evidence>
<protein>
    <submittedName>
        <fullName evidence="1">Uncharacterized protein</fullName>
    </submittedName>
</protein>
<proteinExistence type="predicted"/>